<comment type="caution">
    <text evidence="2">The sequence shown here is derived from an EMBL/GenBank/DDBJ whole genome shotgun (WGS) entry which is preliminary data.</text>
</comment>
<gene>
    <name evidence="2" type="ORF">ENL01_03515</name>
</gene>
<protein>
    <submittedName>
        <fullName evidence="2">Uncharacterized protein</fullName>
    </submittedName>
</protein>
<evidence type="ECO:0000256" key="1">
    <source>
        <dbReference type="SAM" id="MobiDB-lite"/>
    </source>
</evidence>
<accession>A0A7C5H712</accession>
<sequence length="226" mass="25839">MLDQTIRKLGRNADEALKRATQLLSRAEELEIERAIRTLQVIKGKTYAKALLKENGKVLNEFSFDIGISLMLKKGRITQAELDLWYEEAEKKRFEGHIFQPLPDKADAWALFQHIRNKLSPLSFAAQDLIDLHQKLMLPPSTSKITRKAAKTALELGMWNLLNKEQREEVILALDWNELPRPQKLEFFSWLPEATKAKILALGSNTAREKATGAEHQRQKKSATPT</sequence>
<dbReference type="EMBL" id="DRSK01000200">
    <property type="protein sequence ID" value="HHE07951.1"/>
    <property type="molecule type" value="Genomic_DNA"/>
</dbReference>
<dbReference type="AlphaFoldDB" id="A0A7C5H712"/>
<dbReference type="Proteomes" id="UP000886059">
    <property type="component" value="Unassembled WGS sequence"/>
</dbReference>
<reference evidence="2" key="1">
    <citation type="journal article" date="2020" name="mSystems">
        <title>Genome- and Community-Level Interaction Insights into Carbon Utilization and Element Cycling Functions of Hydrothermarchaeota in Hydrothermal Sediment.</title>
        <authorList>
            <person name="Zhou Z."/>
            <person name="Liu Y."/>
            <person name="Xu W."/>
            <person name="Pan J."/>
            <person name="Luo Z.H."/>
            <person name="Li M."/>
        </authorList>
    </citation>
    <scope>NUCLEOTIDE SEQUENCE [LARGE SCALE GENOMIC DNA]</scope>
    <source>
        <strain evidence="2">HyVt-628</strain>
    </source>
</reference>
<organism evidence="2">
    <name type="scientific">Chlorobaculum parvum</name>
    <dbReference type="NCBI Taxonomy" id="274539"/>
    <lineage>
        <taxon>Bacteria</taxon>
        <taxon>Pseudomonadati</taxon>
        <taxon>Chlorobiota</taxon>
        <taxon>Chlorobiia</taxon>
        <taxon>Chlorobiales</taxon>
        <taxon>Chlorobiaceae</taxon>
        <taxon>Chlorobaculum</taxon>
    </lineage>
</organism>
<proteinExistence type="predicted"/>
<name>A0A7C5H712_9CHLB</name>
<feature type="compositionally biased region" description="Basic and acidic residues" evidence="1">
    <location>
        <begin position="207"/>
        <end position="217"/>
    </location>
</feature>
<feature type="region of interest" description="Disordered" evidence="1">
    <location>
        <begin position="207"/>
        <end position="226"/>
    </location>
</feature>
<evidence type="ECO:0000313" key="2">
    <source>
        <dbReference type="EMBL" id="HHE07951.1"/>
    </source>
</evidence>